<name>A0ACB9CI25_ARCLA</name>
<reference evidence="1 2" key="2">
    <citation type="journal article" date="2022" name="Mol. Ecol. Resour.">
        <title>The genomes of chicory, endive, great burdock and yacon provide insights into Asteraceae paleo-polyploidization history and plant inulin production.</title>
        <authorList>
            <person name="Fan W."/>
            <person name="Wang S."/>
            <person name="Wang H."/>
            <person name="Wang A."/>
            <person name="Jiang F."/>
            <person name="Liu H."/>
            <person name="Zhao H."/>
            <person name="Xu D."/>
            <person name="Zhang Y."/>
        </authorList>
    </citation>
    <scope>NUCLEOTIDE SEQUENCE [LARGE SCALE GENOMIC DNA]</scope>
    <source>
        <strain evidence="2">cv. Niubang</strain>
    </source>
</reference>
<proteinExistence type="predicted"/>
<evidence type="ECO:0000313" key="2">
    <source>
        <dbReference type="Proteomes" id="UP001055879"/>
    </source>
</evidence>
<reference evidence="2" key="1">
    <citation type="journal article" date="2022" name="Mol. Ecol. Resour.">
        <title>The genomes of chicory, endive, great burdock and yacon provide insights into Asteraceae palaeo-polyploidization history and plant inulin production.</title>
        <authorList>
            <person name="Fan W."/>
            <person name="Wang S."/>
            <person name="Wang H."/>
            <person name="Wang A."/>
            <person name="Jiang F."/>
            <person name="Liu H."/>
            <person name="Zhao H."/>
            <person name="Xu D."/>
            <person name="Zhang Y."/>
        </authorList>
    </citation>
    <scope>NUCLEOTIDE SEQUENCE [LARGE SCALE GENOMIC DNA]</scope>
    <source>
        <strain evidence="2">cv. Niubang</strain>
    </source>
</reference>
<accession>A0ACB9CI25</accession>
<organism evidence="1 2">
    <name type="scientific">Arctium lappa</name>
    <name type="common">Greater burdock</name>
    <name type="synonym">Lappa major</name>
    <dbReference type="NCBI Taxonomy" id="4217"/>
    <lineage>
        <taxon>Eukaryota</taxon>
        <taxon>Viridiplantae</taxon>
        <taxon>Streptophyta</taxon>
        <taxon>Embryophyta</taxon>
        <taxon>Tracheophyta</taxon>
        <taxon>Spermatophyta</taxon>
        <taxon>Magnoliopsida</taxon>
        <taxon>eudicotyledons</taxon>
        <taxon>Gunneridae</taxon>
        <taxon>Pentapetalae</taxon>
        <taxon>asterids</taxon>
        <taxon>campanulids</taxon>
        <taxon>Asterales</taxon>
        <taxon>Asteraceae</taxon>
        <taxon>Carduoideae</taxon>
        <taxon>Cardueae</taxon>
        <taxon>Arctiinae</taxon>
        <taxon>Arctium</taxon>
    </lineage>
</organism>
<protein>
    <submittedName>
        <fullName evidence="1">Uncharacterized protein</fullName>
    </submittedName>
</protein>
<dbReference type="Proteomes" id="UP001055879">
    <property type="component" value="Linkage Group LG04"/>
</dbReference>
<gene>
    <name evidence="1" type="ORF">L6452_13361</name>
</gene>
<keyword evidence="2" id="KW-1185">Reference proteome</keyword>
<dbReference type="EMBL" id="CM042050">
    <property type="protein sequence ID" value="KAI3733903.1"/>
    <property type="molecule type" value="Genomic_DNA"/>
</dbReference>
<comment type="caution">
    <text evidence="1">The sequence shown here is derived from an EMBL/GenBank/DDBJ whole genome shotgun (WGS) entry which is preliminary data.</text>
</comment>
<evidence type="ECO:0000313" key="1">
    <source>
        <dbReference type="EMBL" id="KAI3733903.1"/>
    </source>
</evidence>
<sequence>MSAVCEFLVASVTKLLMVIVFANVNEEGIMHDGQENWFEEYQKPYSIASIIHLFCTICCMIVPVAL</sequence>